<name>K5W6Z1_PHACS</name>
<dbReference type="PANTHER" id="PTHR46590:SF4">
    <property type="entry name" value="CRAL-TRIO DOMAIN-CONTAINING PROTEIN"/>
    <property type="match status" value="1"/>
</dbReference>
<keyword evidence="4" id="KW-1185">Reference proteome</keyword>
<sequence>MVFDILEALQHQSELLDSLYDQNLKAARQLQSTLEHKILPGLVDEEGLDEADVEYAVQWLYDIPSIFRILKRQKFTASLALEALRTTLLWRLRTLPPLACKPPLPCFTCLPSHAHDPFGHPIVVIQTAKVLSGAEDLKALSAHTSELMRLHLVELNKARHSSVRGARPILQYVALLDIGGMSLSGWQFIDLMNWHVVELLPRYPGMLAAVFILNYSWTHSGFWSIAKRILPKHSLQKIFFVTAPQLRQLLSPANLPKDYGGDLPLIAEMPSPLEQYVASPPAASDSPGAHCAEYPLTGSMVDPEATSPEATAPIRTVLSSTSLLNPFFGYPAVYDAAATPSLRHGRRRKRDLVHTLVRLWWARWGARAVLMLVLLLLLLVARRWRIQLRVIFDRRRPTVLPVRAFLPWFRNVFWRTYPRAALYLTRAHAEVIVPRHT</sequence>
<dbReference type="SUPFAM" id="SSF52087">
    <property type="entry name" value="CRAL/TRIO domain"/>
    <property type="match status" value="1"/>
</dbReference>
<dbReference type="Gene3D" id="3.40.525.10">
    <property type="entry name" value="CRAL-TRIO lipid binding domain"/>
    <property type="match status" value="1"/>
</dbReference>
<accession>K5W6Z1</accession>
<keyword evidence="1" id="KW-1133">Transmembrane helix</keyword>
<dbReference type="CDD" id="cd00170">
    <property type="entry name" value="SEC14"/>
    <property type="match status" value="1"/>
</dbReference>
<dbReference type="InParanoid" id="K5W6Z1"/>
<dbReference type="Pfam" id="PF00650">
    <property type="entry name" value="CRAL_TRIO"/>
    <property type="match status" value="1"/>
</dbReference>
<dbReference type="OrthoDB" id="75724at2759"/>
<dbReference type="RefSeq" id="XP_007397411.1">
    <property type="nucleotide sequence ID" value="XM_007397349.1"/>
</dbReference>
<dbReference type="KEGG" id="pco:PHACADRAFT_124083"/>
<proteinExistence type="predicted"/>
<evidence type="ECO:0000256" key="1">
    <source>
        <dbReference type="SAM" id="Phobius"/>
    </source>
</evidence>
<dbReference type="HOGENOM" id="CLU_037648_0_0_1"/>
<feature type="domain" description="CRAL-TRIO" evidence="2">
    <location>
        <begin position="116"/>
        <end position="267"/>
    </location>
</feature>
<gene>
    <name evidence="3" type="ORF">PHACADRAFT_124083</name>
</gene>
<dbReference type="InterPro" id="IPR001251">
    <property type="entry name" value="CRAL-TRIO_dom"/>
</dbReference>
<dbReference type="InterPro" id="IPR036865">
    <property type="entry name" value="CRAL-TRIO_dom_sf"/>
</dbReference>
<dbReference type="EMBL" id="JH930473">
    <property type="protein sequence ID" value="EKM54729.1"/>
    <property type="molecule type" value="Genomic_DNA"/>
</dbReference>
<dbReference type="PANTHER" id="PTHR46590">
    <property type="entry name" value="PHOSPHATIDYLINOSITOL TRANSFER PROTEIN CSR1-RELATED"/>
    <property type="match status" value="1"/>
</dbReference>
<evidence type="ECO:0000259" key="2">
    <source>
        <dbReference type="PROSITE" id="PS50191"/>
    </source>
</evidence>
<dbReference type="PROSITE" id="PS50191">
    <property type="entry name" value="CRAL_TRIO"/>
    <property type="match status" value="1"/>
</dbReference>
<dbReference type="AlphaFoldDB" id="K5W6Z1"/>
<keyword evidence="1" id="KW-0812">Transmembrane</keyword>
<dbReference type="GeneID" id="18907985"/>
<evidence type="ECO:0000313" key="4">
    <source>
        <dbReference type="Proteomes" id="UP000008370"/>
    </source>
</evidence>
<reference evidence="3 4" key="1">
    <citation type="journal article" date="2012" name="BMC Genomics">
        <title>Comparative genomics of the white-rot fungi, Phanerochaete carnosa and P. chrysosporium, to elucidate the genetic basis of the distinct wood types they colonize.</title>
        <authorList>
            <person name="Suzuki H."/>
            <person name="MacDonald J."/>
            <person name="Syed K."/>
            <person name="Salamov A."/>
            <person name="Hori C."/>
            <person name="Aerts A."/>
            <person name="Henrissat B."/>
            <person name="Wiebenga A."/>
            <person name="vanKuyk P.A."/>
            <person name="Barry K."/>
            <person name="Lindquist E."/>
            <person name="LaButti K."/>
            <person name="Lapidus A."/>
            <person name="Lucas S."/>
            <person name="Coutinho P."/>
            <person name="Gong Y."/>
            <person name="Samejima M."/>
            <person name="Mahadevan R."/>
            <person name="Abou-Zaid M."/>
            <person name="de Vries R.P."/>
            <person name="Igarashi K."/>
            <person name="Yadav J.S."/>
            <person name="Grigoriev I.V."/>
            <person name="Master E.R."/>
        </authorList>
    </citation>
    <scope>NUCLEOTIDE SEQUENCE [LARGE SCALE GENOMIC DNA]</scope>
    <source>
        <strain evidence="3 4">HHB-10118-sp</strain>
    </source>
</reference>
<keyword evidence="1" id="KW-0472">Membrane</keyword>
<dbReference type="Proteomes" id="UP000008370">
    <property type="component" value="Unassembled WGS sequence"/>
</dbReference>
<dbReference type="InterPro" id="IPR052432">
    <property type="entry name" value="PITP/CRAL-TRIO"/>
</dbReference>
<evidence type="ECO:0000313" key="3">
    <source>
        <dbReference type="EMBL" id="EKM54729.1"/>
    </source>
</evidence>
<feature type="transmembrane region" description="Helical" evidence="1">
    <location>
        <begin position="360"/>
        <end position="381"/>
    </location>
</feature>
<protein>
    <recommendedName>
        <fullName evidence="2">CRAL-TRIO domain-containing protein</fullName>
    </recommendedName>
</protein>
<organism evidence="3 4">
    <name type="scientific">Phanerochaete carnosa (strain HHB-10118-sp)</name>
    <name type="common">White-rot fungus</name>
    <name type="synonym">Peniophora carnosa</name>
    <dbReference type="NCBI Taxonomy" id="650164"/>
    <lineage>
        <taxon>Eukaryota</taxon>
        <taxon>Fungi</taxon>
        <taxon>Dikarya</taxon>
        <taxon>Basidiomycota</taxon>
        <taxon>Agaricomycotina</taxon>
        <taxon>Agaricomycetes</taxon>
        <taxon>Polyporales</taxon>
        <taxon>Phanerochaetaceae</taxon>
        <taxon>Phanerochaete</taxon>
    </lineage>
</organism>